<dbReference type="PIRSF" id="PIRSF001563">
    <property type="entry name" value="Folylpolyglu_synth"/>
    <property type="match status" value="1"/>
</dbReference>
<reference evidence="25 26" key="1">
    <citation type="submission" date="2006-10" db="EMBL/GenBank/DDBJ databases">
        <title>Complete sequence of chromosome of Pelobacter propionicus DSM 2379.</title>
        <authorList>
            <consortium name="US DOE Joint Genome Institute"/>
            <person name="Copeland A."/>
            <person name="Lucas S."/>
            <person name="Lapidus A."/>
            <person name="Barry K."/>
            <person name="Detter J.C."/>
            <person name="Glavina del Rio T."/>
            <person name="Hammon N."/>
            <person name="Israni S."/>
            <person name="Dalin E."/>
            <person name="Tice H."/>
            <person name="Pitluck S."/>
            <person name="Saunders E."/>
            <person name="Brettin T."/>
            <person name="Bruce D."/>
            <person name="Han C."/>
            <person name="Tapia R."/>
            <person name="Schmutz J."/>
            <person name="Larimer F."/>
            <person name="Land M."/>
            <person name="Hauser L."/>
            <person name="Kyrpides N."/>
            <person name="Kim E."/>
            <person name="Lovley D."/>
            <person name="Richardson P."/>
        </authorList>
    </citation>
    <scope>NUCLEOTIDE SEQUENCE [LARGE SCALE GENOMIC DNA]</scope>
    <source>
        <strain evidence="26">DSM 2379 / NBRC 103807 / OttBd1</strain>
    </source>
</reference>
<keyword evidence="11 22" id="KW-0547">Nucleotide-binding</keyword>
<dbReference type="GO" id="GO:0005524">
    <property type="term" value="F:ATP binding"/>
    <property type="evidence" value="ECO:0007669"/>
    <property type="project" value="UniProtKB-KW"/>
</dbReference>
<comment type="catalytic activity">
    <reaction evidence="20">
        <text>(6R)-5,10-methylenetetrahydrofolyl-(gamma-L-Glu)(n) + L-glutamate + ATP = (6R)-5,10-methylenetetrahydrofolyl-(gamma-L-Glu)(n+1) + ADP + phosphate + H(+)</text>
        <dbReference type="Rhea" id="RHEA:51912"/>
        <dbReference type="Rhea" id="RHEA-COMP:13257"/>
        <dbReference type="Rhea" id="RHEA-COMP:13258"/>
        <dbReference type="ChEBI" id="CHEBI:15378"/>
        <dbReference type="ChEBI" id="CHEBI:29985"/>
        <dbReference type="ChEBI" id="CHEBI:30616"/>
        <dbReference type="ChEBI" id="CHEBI:43474"/>
        <dbReference type="ChEBI" id="CHEBI:136572"/>
        <dbReference type="ChEBI" id="CHEBI:456216"/>
        <dbReference type="EC" id="6.3.2.17"/>
    </reaction>
</comment>
<comment type="function">
    <text evidence="2">Functions in two distinct reactions of the de novo folate biosynthetic pathway. Catalyzes the addition of a glutamate residue to dihydropteroate (7,8-dihydropteroate or H2Pte) to form dihydrofolate (7,8-dihydrofolate monoglutamate or H2Pte-Glu). Also catalyzes successive additions of L-glutamate to tetrahydrofolate or 10-formyltetrahydrofolate or 5,10-methylenetetrahydrofolate, leading to folylpolyglutamate derivatives.</text>
</comment>
<dbReference type="PANTHER" id="PTHR11136">
    <property type="entry name" value="FOLYLPOLYGLUTAMATE SYNTHASE-RELATED"/>
    <property type="match status" value="1"/>
</dbReference>
<dbReference type="Gene3D" id="3.40.1190.10">
    <property type="entry name" value="Mur-like, catalytic domain"/>
    <property type="match status" value="1"/>
</dbReference>
<dbReference type="SUPFAM" id="SSF53244">
    <property type="entry name" value="MurD-like peptide ligases, peptide-binding domain"/>
    <property type="match status" value="1"/>
</dbReference>
<dbReference type="OrthoDB" id="9809356at2"/>
<evidence type="ECO:0000259" key="24">
    <source>
        <dbReference type="Pfam" id="PF08245"/>
    </source>
</evidence>
<dbReference type="InterPro" id="IPR001645">
    <property type="entry name" value="Folylpolyglutamate_synth"/>
</dbReference>
<dbReference type="Pfam" id="PF08245">
    <property type="entry name" value="Mur_ligase_M"/>
    <property type="match status" value="1"/>
</dbReference>
<evidence type="ECO:0000256" key="17">
    <source>
        <dbReference type="ARBA" id="ARBA00032510"/>
    </source>
</evidence>
<dbReference type="EC" id="6.3.2.17" evidence="7"/>
<keyword evidence="13" id="KW-0460">Magnesium</keyword>
<dbReference type="eggNOG" id="COG0285">
    <property type="taxonomic scope" value="Bacteria"/>
</dbReference>
<sequence>MPLAETLERLYARRRFGIRPGIQRVRTLLDRLGNPEQAFRSIHVVGTNGKGSTAAFLSSILTAAGHRSALFTSPHLIHFRERFRVNGREPGDELLAAHLERVLSRAPDDATFFEIVTALAALLFAEERIELAVMEAGMGGGSDATAALAGMMTLMTPISLDHCDYLGGSLERIAAEKSAIIEPGTPVLVSRQTTTVGDTIRSFCRCGQSPLFQWGTDFSASWSGAGRLDYRGMGGVQQGLAPGIPGRYQAENASLALAAAETLDGMGITVPASAMASGLAQASWPGRMELIPGPPRLLLDGAHNQAGAQALAEALGDYCYDRLLLVAGVMADKDVHAIMAPLAPLVTRGYCVTPSMERALDDTELARLLAGLGVEALASGGVADGIAAARNEAHSQDLILICGSLFTVGEAMAALTGHRFEGIRG</sequence>
<dbReference type="KEGG" id="ppd:Ppro_1160"/>
<evidence type="ECO:0000256" key="9">
    <source>
        <dbReference type="ARBA" id="ARBA00022598"/>
    </source>
</evidence>
<comment type="pathway">
    <text evidence="3">Cofactor biosynthesis; tetrahydrofolate biosynthesis; 7,8-dihydrofolate from 2-amino-4-hydroxy-6-hydroxymethyl-7,8-dihydropteridine diphosphate and 4-aminobenzoate: step 2/2.</text>
</comment>
<dbReference type="FunFam" id="3.40.1190.10:FF:000011">
    <property type="entry name" value="Folylpolyglutamate synthase/dihydrofolate synthase"/>
    <property type="match status" value="1"/>
</dbReference>
<dbReference type="UniPathway" id="UPA00077">
    <property type="reaction ID" value="UER00157"/>
</dbReference>
<comment type="catalytic activity">
    <reaction evidence="19">
        <text>10-formyltetrahydrofolyl-(gamma-L-Glu)(n) + L-glutamate + ATP = 10-formyltetrahydrofolyl-(gamma-L-Glu)(n+1) + ADP + phosphate + H(+)</text>
        <dbReference type="Rhea" id="RHEA:51904"/>
        <dbReference type="Rhea" id="RHEA-COMP:13088"/>
        <dbReference type="Rhea" id="RHEA-COMP:14300"/>
        <dbReference type="ChEBI" id="CHEBI:15378"/>
        <dbReference type="ChEBI" id="CHEBI:29985"/>
        <dbReference type="ChEBI" id="CHEBI:30616"/>
        <dbReference type="ChEBI" id="CHEBI:43474"/>
        <dbReference type="ChEBI" id="CHEBI:134413"/>
        <dbReference type="ChEBI" id="CHEBI:456216"/>
        <dbReference type="EC" id="6.3.2.17"/>
    </reaction>
</comment>
<dbReference type="GO" id="GO:0046656">
    <property type="term" value="P:folic acid biosynthetic process"/>
    <property type="evidence" value="ECO:0007669"/>
    <property type="project" value="UniProtKB-KW"/>
</dbReference>
<keyword evidence="12 22" id="KW-0067">ATP-binding</keyword>
<proteinExistence type="inferred from homology"/>
<evidence type="ECO:0000256" key="12">
    <source>
        <dbReference type="ARBA" id="ARBA00022840"/>
    </source>
</evidence>
<dbReference type="NCBIfam" id="TIGR01499">
    <property type="entry name" value="folC"/>
    <property type="match status" value="1"/>
</dbReference>
<comment type="similarity">
    <text evidence="5 22">Belongs to the folylpolyglutamate synthase family.</text>
</comment>
<evidence type="ECO:0000256" key="15">
    <source>
        <dbReference type="ARBA" id="ARBA00030048"/>
    </source>
</evidence>
<dbReference type="InterPro" id="IPR036615">
    <property type="entry name" value="Mur_ligase_C_dom_sf"/>
</dbReference>
<dbReference type="AlphaFoldDB" id="A1AN63"/>
<dbReference type="GO" id="GO:0046654">
    <property type="term" value="P:tetrahydrofolate biosynthetic process"/>
    <property type="evidence" value="ECO:0007669"/>
    <property type="project" value="UniProtKB-UniPathway"/>
</dbReference>
<dbReference type="EMBL" id="CP000482">
    <property type="protein sequence ID" value="ABK98783.1"/>
    <property type="molecule type" value="Genomic_DNA"/>
</dbReference>
<comment type="cofactor">
    <cofactor evidence="1">
        <name>Mg(2+)</name>
        <dbReference type="ChEBI" id="CHEBI:18420"/>
    </cofactor>
</comment>
<keyword evidence="14" id="KW-0289">Folate biosynthesis</keyword>
<evidence type="ECO:0000256" key="8">
    <source>
        <dbReference type="ARBA" id="ARBA00019357"/>
    </source>
</evidence>
<comment type="catalytic activity">
    <reaction evidence="18">
        <text>(6S)-5,6,7,8-tetrahydrofolyl-(gamma-L-Glu)(n) + L-glutamate + ATP = (6S)-5,6,7,8-tetrahydrofolyl-(gamma-L-Glu)(n+1) + ADP + phosphate + H(+)</text>
        <dbReference type="Rhea" id="RHEA:10580"/>
        <dbReference type="Rhea" id="RHEA-COMP:14738"/>
        <dbReference type="Rhea" id="RHEA-COMP:14740"/>
        <dbReference type="ChEBI" id="CHEBI:15378"/>
        <dbReference type="ChEBI" id="CHEBI:29985"/>
        <dbReference type="ChEBI" id="CHEBI:30616"/>
        <dbReference type="ChEBI" id="CHEBI:43474"/>
        <dbReference type="ChEBI" id="CHEBI:141005"/>
        <dbReference type="ChEBI" id="CHEBI:456216"/>
        <dbReference type="EC" id="6.3.2.17"/>
    </reaction>
</comment>
<dbReference type="HOGENOM" id="CLU_015869_1_2_7"/>
<dbReference type="Pfam" id="PF02875">
    <property type="entry name" value="Mur_ligase_C"/>
    <property type="match status" value="1"/>
</dbReference>
<evidence type="ECO:0000256" key="2">
    <source>
        <dbReference type="ARBA" id="ARBA00002714"/>
    </source>
</evidence>
<evidence type="ECO:0000256" key="4">
    <source>
        <dbReference type="ARBA" id="ARBA00005150"/>
    </source>
</evidence>
<feature type="domain" description="Mur ligase C-terminal" evidence="23">
    <location>
        <begin position="286"/>
        <end position="404"/>
    </location>
</feature>
<evidence type="ECO:0000313" key="25">
    <source>
        <dbReference type="EMBL" id="ABK98783.1"/>
    </source>
</evidence>
<evidence type="ECO:0000256" key="21">
    <source>
        <dbReference type="ARBA" id="ARBA00049161"/>
    </source>
</evidence>
<evidence type="ECO:0000256" key="10">
    <source>
        <dbReference type="ARBA" id="ARBA00022723"/>
    </source>
</evidence>
<keyword evidence="9 22" id="KW-0436">Ligase</keyword>
<evidence type="ECO:0000256" key="14">
    <source>
        <dbReference type="ARBA" id="ARBA00022909"/>
    </source>
</evidence>
<feature type="domain" description="Mur ligase central" evidence="24">
    <location>
        <begin position="44"/>
        <end position="260"/>
    </location>
</feature>
<dbReference type="EC" id="6.3.2.12" evidence="6"/>
<evidence type="ECO:0000256" key="16">
    <source>
        <dbReference type="ARBA" id="ARBA00030592"/>
    </source>
</evidence>
<evidence type="ECO:0000256" key="19">
    <source>
        <dbReference type="ARBA" id="ARBA00047808"/>
    </source>
</evidence>
<dbReference type="SUPFAM" id="SSF53623">
    <property type="entry name" value="MurD-like peptide ligases, catalytic domain"/>
    <property type="match status" value="1"/>
</dbReference>
<evidence type="ECO:0000256" key="1">
    <source>
        <dbReference type="ARBA" id="ARBA00001946"/>
    </source>
</evidence>
<evidence type="ECO:0000256" key="13">
    <source>
        <dbReference type="ARBA" id="ARBA00022842"/>
    </source>
</evidence>
<comment type="pathway">
    <text evidence="4">Cofactor biosynthesis; tetrahydrofolylpolyglutamate biosynthesis.</text>
</comment>
<accession>A1AN63</accession>
<keyword evidence="26" id="KW-1185">Reference proteome</keyword>
<evidence type="ECO:0000256" key="7">
    <source>
        <dbReference type="ARBA" id="ARBA00013025"/>
    </source>
</evidence>
<organism evidence="25 26">
    <name type="scientific">Pelobacter propionicus (strain DSM 2379 / NBRC 103807 / OttBd1)</name>
    <dbReference type="NCBI Taxonomy" id="338966"/>
    <lineage>
        <taxon>Bacteria</taxon>
        <taxon>Pseudomonadati</taxon>
        <taxon>Thermodesulfobacteriota</taxon>
        <taxon>Desulfuromonadia</taxon>
        <taxon>Desulfuromonadales</taxon>
        <taxon>Desulfuromonadaceae</taxon>
        <taxon>Pelobacter</taxon>
    </lineage>
</organism>
<evidence type="ECO:0000256" key="6">
    <source>
        <dbReference type="ARBA" id="ARBA00013023"/>
    </source>
</evidence>
<comment type="catalytic activity">
    <reaction evidence="21">
        <text>7,8-dihydropteroate + L-glutamate + ATP = 7,8-dihydrofolate + ADP + phosphate + H(+)</text>
        <dbReference type="Rhea" id="RHEA:23584"/>
        <dbReference type="ChEBI" id="CHEBI:15378"/>
        <dbReference type="ChEBI" id="CHEBI:17839"/>
        <dbReference type="ChEBI" id="CHEBI:29985"/>
        <dbReference type="ChEBI" id="CHEBI:30616"/>
        <dbReference type="ChEBI" id="CHEBI:43474"/>
        <dbReference type="ChEBI" id="CHEBI:57451"/>
        <dbReference type="ChEBI" id="CHEBI:456216"/>
        <dbReference type="EC" id="6.3.2.12"/>
    </reaction>
</comment>
<dbReference type="STRING" id="338966.Ppro_1160"/>
<dbReference type="Proteomes" id="UP000006732">
    <property type="component" value="Chromosome"/>
</dbReference>
<protein>
    <recommendedName>
        <fullName evidence="8">Dihydrofolate synthase/folylpolyglutamate synthase</fullName>
        <ecNumber evidence="6">6.3.2.12</ecNumber>
        <ecNumber evidence="7">6.3.2.17</ecNumber>
    </recommendedName>
    <alternativeName>
        <fullName evidence="17">Folylpoly-gamma-glutamate synthetase-dihydrofolate synthetase</fullName>
    </alternativeName>
    <alternativeName>
        <fullName evidence="15">Folylpolyglutamate synthetase</fullName>
    </alternativeName>
    <alternativeName>
        <fullName evidence="16">Tetrahydrofolylpolyglutamate synthase</fullName>
    </alternativeName>
</protein>
<dbReference type="InterPro" id="IPR004101">
    <property type="entry name" value="Mur_ligase_C"/>
</dbReference>
<dbReference type="InterPro" id="IPR013221">
    <property type="entry name" value="Mur_ligase_cen"/>
</dbReference>
<evidence type="ECO:0000256" key="22">
    <source>
        <dbReference type="PIRNR" id="PIRNR001563"/>
    </source>
</evidence>
<evidence type="ECO:0000256" key="11">
    <source>
        <dbReference type="ARBA" id="ARBA00022741"/>
    </source>
</evidence>
<dbReference type="PANTHER" id="PTHR11136:SF0">
    <property type="entry name" value="DIHYDROFOLATE SYNTHETASE-RELATED"/>
    <property type="match status" value="1"/>
</dbReference>
<dbReference type="GO" id="GO:0005737">
    <property type="term" value="C:cytoplasm"/>
    <property type="evidence" value="ECO:0007669"/>
    <property type="project" value="TreeGrafter"/>
</dbReference>
<evidence type="ECO:0000256" key="18">
    <source>
        <dbReference type="ARBA" id="ARBA00047493"/>
    </source>
</evidence>
<dbReference type="RefSeq" id="WP_011735085.1">
    <property type="nucleotide sequence ID" value="NC_008609.1"/>
</dbReference>
<dbReference type="GO" id="GO:0046872">
    <property type="term" value="F:metal ion binding"/>
    <property type="evidence" value="ECO:0007669"/>
    <property type="project" value="UniProtKB-KW"/>
</dbReference>
<name>A1AN63_PELPD</name>
<evidence type="ECO:0000256" key="3">
    <source>
        <dbReference type="ARBA" id="ARBA00004799"/>
    </source>
</evidence>
<evidence type="ECO:0000259" key="23">
    <source>
        <dbReference type="Pfam" id="PF02875"/>
    </source>
</evidence>
<dbReference type="GO" id="GO:0004326">
    <property type="term" value="F:tetrahydrofolylpolyglutamate synthase activity"/>
    <property type="evidence" value="ECO:0007669"/>
    <property type="project" value="UniProtKB-EC"/>
</dbReference>
<evidence type="ECO:0000256" key="20">
    <source>
        <dbReference type="ARBA" id="ARBA00049035"/>
    </source>
</evidence>
<dbReference type="InterPro" id="IPR036565">
    <property type="entry name" value="Mur-like_cat_sf"/>
</dbReference>
<gene>
    <name evidence="25" type="ordered locus">Ppro_1160</name>
</gene>
<dbReference type="GO" id="GO:0008841">
    <property type="term" value="F:dihydrofolate synthase activity"/>
    <property type="evidence" value="ECO:0007669"/>
    <property type="project" value="UniProtKB-EC"/>
</dbReference>
<evidence type="ECO:0000256" key="5">
    <source>
        <dbReference type="ARBA" id="ARBA00008276"/>
    </source>
</evidence>
<keyword evidence="10" id="KW-0479">Metal-binding</keyword>
<dbReference type="Gene3D" id="3.90.190.20">
    <property type="entry name" value="Mur ligase, C-terminal domain"/>
    <property type="match status" value="1"/>
</dbReference>
<evidence type="ECO:0000313" key="26">
    <source>
        <dbReference type="Proteomes" id="UP000006732"/>
    </source>
</evidence>